<evidence type="ECO:0000313" key="8">
    <source>
        <dbReference type="EMBL" id="QEP34841.1"/>
    </source>
</evidence>
<dbReference type="PANTHER" id="PTHR42783:SF3">
    <property type="entry name" value="GLUTAMATE SYNTHASE [NADPH] SMALL CHAIN-RELATED"/>
    <property type="match status" value="1"/>
</dbReference>
<keyword evidence="3 8" id="KW-0560">Oxidoreductase</keyword>
<evidence type="ECO:0000256" key="4">
    <source>
        <dbReference type="ARBA" id="ARBA00023004"/>
    </source>
</evidence>
<dbReference type="PANTHER" id="PTHR42783">
    <property type="entry name" value="GLUTAMATE SYNTHASE [NADPH] SMALL CHAIN"/>
    <property type="match status" value="1"/>
</dbReference>
<reference evidence="9" key="2">
    <citation type="submission" date="2019-09" db="EMBL/GenBank/DDBJ databases">
        <title>Complete genome sequencing of four Arcobacter species reveals a diverse suite of mobile elements.</title>
        <authorList>
            <person name="On S.L.W."/>
            <person name="Miller W.G."/>
            <person name="Biggs P."/>
            <person name="Cornelius A."/>
            <person name="Vandamme P."/>
        </authorList>
    </citation>
    <scope>NUCLEOTIDE SEQUENCE [LARGE SCALE GENOMIC DNA]</scope>
    <source>
        <strain evidence="9">LMG 26638</strain>
    </source>
</reference>
<dbReference type="Pfam" id="PF14691">
    <property type="entry name" value="Fer4_20"/>
    <property type="match status" value="1"/>
</dbReference>
<dbReference type="SUPFAM" id="SSF51971">
    <property type="entry name" value="Nucleotide-binding domain"/>
    <property type="match status" value="1"/>
</dbReference>
<dbReference type="OrthoDB" id="9803192at2"/>
<feature type="domain" description="Dihydroprymidine dehydrogenase" evidence="7">
    <location>
        <begin position="20"/>
        <end position="130"/>
    </location>
</feature>
<dbReference type="InterPro" id="IPR023753">
    <property type="entry name" value="FAD/NAD-binding_dom"/>
</dbReference>
<evidence type="ECO:0000256" key="5">
    <source>
        <dbReference type="ARBA" id="ARBA00023014"/>
    </source>
</evidence>
<name>A0A5C2H7B1_9BACT</name>
<dbReference type="NCBIfam" id="TIGR01318">
    <property type="entry name" value="gltD_gamma_fam"/>
    <property type="match status" value="1"/>
</dbReference>
<dbReference type="InterPro" id="IPR036188">
    <property type="entry name" value="FAD/NAD-bd_sf"/>
</dbReference>
<dbReference type="Pfam" id="PF07992">
    <property type="entry name" value="Pyr_redox_2"/>
    <property type="match status" value="1"/>
</dbReference>
<dbReference type="KEGG" id="apai:APAC_1753"/>
<evidence type="ECO:0000256" key="2">
    <source>
        <dbReference type="ARBA" id="ARBA00022723"/>
    </source>
</evidence>
<keyword evidence="2" id="KW-0479">Metal-binding</keyword>
<dbReference type="InterPro" id="IPR009051">
    <property type="entry name" value="Helical_ferredxn"/>
</dbReference>
<sequence length="457" mass="50003">MLNFTKFERINPEKRDVLQRIKDFDEVYQVFNKQRAREQADRCMQCGDPYCHTGCPLGNYIPAWLKQTATKNPDYAFAISNETSPFPEILGRICPQDVLCEGACSLNTGHGAVSIGAVETFISEDAFANGMKPIFPAKSNGKKIAVIGSGPTGISAATFLIRQGFEVEMFERADRAGGLLMYGIPGFKLDKTTVDRRINWLLEAGMKLHVNCEIGKDKSIAELEKEFDGIYLGIGATKSNSVRIEGENSSNVHFAIDFLTGIQKRNLNTKTEYIDVKDKKVVVIGGGDTAMDCVRTSVREGASSVKCLYRRDEANMPGSKKEVVNAKEEGVEFVFNVSPKSIKTEGDKAVAVELLTTSMSEPDESGRQKVVINEGSEYLEDADVIILALGFSPEVPEFLKELNVETNSWGGVIIDSKFRTSNLKVYAGGDCRRGAHLAVTAAVDGREAAKSMAEALS</sequence>
<dbReference type="RefSeq" id="WP_130233764.1">
    <property type="nucleotide sequence ID" value="NZ_BMEF01000013.1"/>
</dbReference>
<proteinExistence type="predicted"/>
<dbReference type="GO" id="GO:0004355">
    <property type="term" value="F:glutamate synthase (NADPH) activity"/>
    <property type="evidence" value="ECO:0007669"/>
    <property type="project" value="UniProtKB-EC"/>
</dbReference>
<evidence type="ECO:0000256" key="3">
    <source>
        <dbReference type="ARBA" id="ARBA00023002"/>
    </source>
</evidence>
<dbReference type="GO" id="GO:0051539">
    <property type="term" value="F:4 iron, 4 sulfur cluster binding"/>
    <property type="evidence" value="ECO:0007669"/>
    <property type="project" value="UniProtKB-KW"/>
</dbReference>
<keyword evidence="5" id="KW-0411">Iron-sulfur</keyword>
<dbReference type="GO" id="GO:0046872">
    <property type="term" value="F:metal ion binding"/>
    <property type="evidence" value="ECO:0007669"/>
    <property type="project" value="UniProtKB-KW"/>
</dbReference>
<dbReference type="InterPro" id="IPR006006">
    <property type="entry name" value="GltD-like"/>
</dbReference>
<organism evidence="8 9">
    <name type="scientific">Malaciobacter pacificus</name>
    <dbReference type="NCBI Taxonomy" id="1080223"/>
    <lineage>
        <taxon>Bacteria</taxon>
        <taxon>Pseudomonadati</taxon>
        <taxon>Campylobacterota</taxon>
        <taxon>Epsilonproteobacteria</taxon>
        <taxon>Campylobacterales</taxon>
        <taxon>Arcobacteraceae</taxon>
        <taxon>Malaciobacter</taxon>
    </lineage>
</organism>
<evidence type="ECO:0000259" key="6">
    <source>
        <dbReference type="Pfam" id="PF07992"/>
    </source>
</evidence>
<dbReference type="SUPFAM" id="SSF46548">
    <property type="entry name" value="alpha-helical ferredoxin"/>
    <property type="match status" value="1"/>
</dbReference>
<reference evidence="8 9" key="1">
    <citation type="submission" date="2019-09" db="EMBL/GenBank/DDBJ databases">
        <title>Complete genome sequencing of four Arcobacter species reveals a diverse suite of mobile elements.</title>
        <authorList>
            <person name="Miller W.G."/>
            <person name="Yee E."/>
            <person name="Bono J.L."/>
        </authorList>
    </citation>
    <scope>NUCLEOTIDE SEQUENCE [LARGE SCALE GENOMIC DNA]</scope>
    <source>
        <strain evidence="8 9">LMG 26638</strain>
    </source>
</reference>
<reference evidence="8 9" key="3">
    <citation type="submission" date="2019-09" db="EMBL/GenBank/DDBJ databases">
        <title>Taxonomic note: a critical rebuttal of the proposed division of the genus Arcobacter into six genera, emended descriptions of Arcobacter anaerophilus and the genus Arcobacter, and an assessment of genus-level boundaries for Epsilonproteobacteria using in silico genomic comparator tools.</title>
        <authorList>
            <person name="On S.L.W."/>
            <person name="Miller W.G."/>
            <person name="Biggs P."/>
            <person name="Cornelius A."/>
            <person name="Vandamme P."/>
        </authorList>
    </citation>
    <scope>NUCLEOTIDE SEQUENCE [LARGE SCALE GENOMIC DNA]</scope>
    <source>
        <strain evidence="8 9">LMG 26638</strain>
    </source>
</reference>
<evidence type="ECO:0000256" key="1">
    <source>
        <dbReference type="ARBA" id="ARBA00022485"/>
    </source>
</evidence>
<evidence type="ECO:0000259" key="7">
    <source>
        <dbReference type="Pfam" id="PF14691"/>
    </source>
</evidence>
<dbReference type="AlphaFoldDB" id="A0A5C2H7B1"/>
<dbReference type="Gene3D" id="1.10.1060.10">
    <property type="entry name" value="Alpha-helical ferredoxin"/>
    <property type="match status" value="1"/>
</dbReference>
<dbReference type="InterPro" id="IPR028261">
    <property type="entry name" value="DPD_II"/>
</dbReference>
<evidence type="ECO:0000313" key="9">
    <source>
        <dbReference type="Proteomes" id="UP000322726"/>
    </source>
</evidence>
<dbReference type="Proteomes" id="UP000322726">
    <property type="component" value="Chromosome"/>
</dbReference>
<gene>
    <name evidence="8" type="primary">gltD</name>
    <name evidence="8" type="ORF">APAC_1753</name>
</gene>
<dbReference type="PRINTS" id="PR00419">
    <property type="entry name" value="ADXRDTASE"/>
</dbReference>
<dbReference type="EC" id="1.4.1.13" evidence="8"/>
<dbReference type="Gene3D" id="3.50.50.60">
    <property type="entry name" value="FAD/NAD(P)-binding domain"/>
    <property type="match status" value="2"/>
</dbReference>
<feature type="domain" description="FAD/NAD(P)-binding" evidence="6">
    <location>
        <begin position="143"/>
        <end position="443"/>
    </location>
</feature>
<protein>
    <submittedName>
        <fullName evidence="8">Glutamate synthase, small subunit</fullName>
        <ecNumber evidence="8">1.4.1.13</ecNumber>
    </submittedName>
</protein>
<accession>A0A5C2H7B1</accession>
<keyword evidence="4" id="KW-0408">Iron</keyword>
<dbReference type="EMBL" id="CP035928">
    <property type="protein sequence ID" value="QEP34841.1"/>
    <property type="molecule type" value="Genomic_DNA"/>
</dbReference>
<keyword evidence="1" id="KW-0004">4Fe-4S</keyword>
<keyword evidence="9" id="KW-1185">Reference proteome</keyword>